<feature type="transmembrane region" description="Helical" evidence="1">
    <location>
        <begin position="6"/>
        <end position="24"/>
    </location>
</feature>
<sequence length="149" mass="17315">MIAQELLTLSIFLIAAGGCLIWHGSHSSRRGMFLVRKRRGNRNILYMRPSQCPVGDMAAAIIFISLRKLLRQLRAEGYGLIFFESHMVRKDNFEQFLKFLEAEDMICEQINFRKTLPIHSAHLKLTILISHKKRIKVHPESARICIRLQ</sequence>
<dbReference type="Proteomes" id="UP000461948">
    <property type="component" value="Unassembled WGS sequence"/>
</dbReference>
<comment type="caution">
    <text evidence="2">The sequence shown here is derived from an EMBL/GenBank/DDBJ whole genome shotgun (WGS) entry which is preliminary data.</text>
</comment>
<gene>
    <name evidence="2" type="ORF">GKC49_14265</name>
</gene>
<protein>
    <submittedName>
        <fullName evidence="2">Uncharacterized protein</fullName>
    </submittedName>
</protein>
<keyword evidence="1" id="KW-0472">Membrane</keyword>
<reference evidence="2 3" key="1">
    <citation type="submission" date="2019-11" db="EMBL/GenBank/DDBJ databases">
        <title>Draft Genome Sequence of Plant Growth-Promoting Rhizosphere-Associated Bacteria.</title>
        <authorList>
            <person name="Vasilyev I.Y."/>
            <person name="Radchenko V."/>
            <person name="Ilnitskaya E.V."/>
        </authorList>
    </citation>
    <scope>NUCLEOTIDE SEQUENCE [LARGE SCALE GENOMIC DNA]</scope>
    <source>
        <strain evidence="2 3">VRA_MhP_f</strain>
    </source>
</reference>
<dbReference type="AlphaFoldDB" id="A0A7X2MN72"/>
<evidence type="ECO:0000256" key="1">
    <source>
        <dbReference type="SAM" id="Phobius"/>
    </source>
</evidence>
<proteinExistence type="predicted"/>
<feature type="transmembrane region" description="Helical" evidence="1">
    <location>
        <begin position="45"/>
        <end position="66"/>
    </location>
</feature>
<organism evidence="2 3">
    <name type="scientific">Enterobacter agglomerans</name>
    <name type="common">Erwinia herbicola</name>
    <name type="synonym">Pantoea agglomerans</name>
    <dbReference type="NCBI Taxonomy" id="549"/>
    <lineage>
        <taxon>Bacteria</taxon>
        <taxon>Pseudomonadati</taxon>
        <taxon>Pseudomonadota</taxon>
        <taxon>Gammaproteobacteria</taxon>
        <taxon>Enterobacterales</taxon>
        <taxon>Erwiniaceae</taxon>
        <taxon>Pantoea</taxon>
        <taxon>Pantoea agglomerans group</taxon>
    </lineage>
</organism>
<evidence type="ECO:0000313" key="3">
    <source>
        <dbReference type="Proteomes" id="UP000461948"/>
    </source>
</evidence>
<evidence type="ECO:0000313" key="2">
    <source>
        <dbReference type="EMBL" id="MSE16238.1"/>
    </source>
</evidence>
<accession>A0A7X2MN72</accession>
<name>A0A7X2MN72_ENTAG</name>
<keyword evidence="1" id="KW-0812">Transmembrane</keyword>
<dbReference type="RefSeq" id="WP_425001462.1">
    <property type="nucleotide sequence ID" value="NZ_JBBJQD010000005.1"/>
</dbReference>
<keyword evidence="1" id="KW-1133">Transmembrane helix</keyword>
<dbReference type="EMBL" id="WKLC01000626">
    <property type="protein sequence ID" value="MSE16238.1"/>
    <property type="molecule type" value="Genomic_DNA"/>
</dbReference>